<keyword evidence="8" id="KW-1185">Reference proteome</keyword>
<organism evidence="7 8">
    <name type="scientific">Stylonychia lemnae</name>
    <name type="common">Ciliate</name>
    <dbReference type="NCBI Taxonomy" id="5949"/>
    <lineage>
        <taxon>Eukaryota</taxon>
        <taxon>Sar</taxon>
        <taxon>Alveolata</taxon>
        <taxon>Ciliophora</taxon>
        <taxon>Intramacronucleata</taxon>
        <taxon>Spirotrichea</taxon>
        <taxon>Stichotrichia</taxon>
        <taxon>Sporadotrichida</taxon>
        <taxon>Oxytrichidae</taxon>
        <taxon>Stylonychinae</taxon>
        <taxon>Stylonychia</taxon>
    </lineage>
</organism>
<dbReference type="InterPro" id="IPR013083">
    <property type="entry name" value="Znf_RING/FYVE/PHD"/>
</dbReference>
<evidence type="ECO:0000256" key="4">
    <source>
        <dbReference type="ARBA" id="ARBA00022833"/>
    </source>
</evidence>
<dbReference type="PANTHER" id="PTHR23041">
    <property type="entry name" value="RING FINGER DOMAIN-CONTAINING"/>
    <property type="match status" value="1"/>
</dbReference>
<accession>A0A078AU85</accession>
<gene>
    <name evidence="7" type="primary">Contig14093.g15024</name>
    <name evidence="7" type="ORF">STYLEM_14891</name>
</gene>
<dbReference type="AlphaFoldDB" id="A0A078AU85"/>
<dbReference type="OrthoDB" id="10025918at2759"/>
<dbReference type="SMART" id="SM00184">
    <property type="entry name" value="RING"/>
    <property type="match status" value="1"/>
</dbReference>
<dbReference type="EMBL" id="CCKQ01014067">
    <property type="protein sequence ID" value="CDW85804.1"/>
    <property type="molecule type" value="Genomic_DNA"/>
</dbReference>
<dbReference type="InterPro" id="IPR017907">
    <property type="entry name" value="Znf_RING_CS"/>
</dbReference>
<dbReference type="CDD" id="cd16545">
    <property type="entry name" value="RING-HC_RNF141"/>
    <property type="match status" value="1"/>
</dbReference>
<evidence type="ECO:0000313" key="7">
    <source>
        <dbReference type="EMBL" id="CDW85804.1"/>
    </source>
</evidence>
<evidence type="ECO:0000256" key="3">
    <source>
        <dbReference type="ARBA" id="ARBA00022771"/>
    </source>
</evidence>
<evidence type="ECO:0000313" key="8">
    <source>
        <dbReference type="Proteomes" id="UP000039865"/>
    </source>
</evidence>
<dbReference type="PANTHER" id="PTHR23041:SF78">
    <property type="entry name" value="E3 UBIQUITIN-PROTEIN LIGASE RNF4"/>
    <property type="match status" value="1"/>
</dbReference>
<evidence type="ECO:0000256" key="1">
    <source>
        <dbReference type="ARBA" id="ARBA00022017"/>
    </source>
</evidence>
<reference evidence="7 8" key="1">
    <citation type="submission" date="2014-06" db="EMBL/GenBank/DDBJ databases">
        <authorList>
            <person name="Swart Estienne"/>
        </authorList>
    </citation>
    <scope>NUCLEOTIDE SEQUENCE [LARGE SCALE GENOMIC DNA]</scope>
    <source>
        <strain evidence="7 8">130c</strain>
    </source>
</reference>
<dbReference type="Proteomes" id="UP000039865">
    <property type="component" value="Unassembled WGS sequence"/>
</dbReference>
<proteinExistence type="predicted"/>
<dbReference type="SUPFAM" id="SSF57850">
    <property type="entry name" value="RING/U-box"/>
    <property type="match status" value="1"/>
</dbReference>
<dbReference type="Gene3D" id="3.30.40.10">
    <property type="entry name" value="Zinc/RING finger domain, C3HC4 (zinc finger)"/>
    <property type="match status" value="1"/>
</dbReference>
<keyword evidence="3 5" id="KW-0863">Zinc-finger</keyword>
<dbReference type="Pfam" id="PF13920">
    <property type="entry name" value="zf-C3HC4_3"/>
    <property type="match status" value="1"/>
</dbReference>
<evidence type="ECO:0000256" key="5">
    <source>
        <dbReference type="PROSITE-ProRule" id="PRU00175"/>
    </source>
</evidence>
<dbReference type="GO" id="GO:0008270">
    <property type="term" value="F:zinc ion binding"/>
    <property type="evidence" value="ECO:0007669"/>
    <property type="project" value="UniProtKB-KW"/>
</dbReference>
<dbReference type="PROSITE" id="PS50089">
    <property type="entry name" value="ZF_RING_2"/>
    <property type="match status" value="1"/>
</dbReference>
<dbReference type="InParanoid" id="A0A078AU85"/>
<name>A0A078AU85_STYLE</name>
<sequence length="240" mass="28132">MDDTGQIKKKLSAKKFYFLYYQMTELIPLFSYLERLNFFRDSIQAMTPQGNEQESRFDNSIRLTVNKKNKSSTSEEKKSLSNDPTIDSSVKVEYLNKLEIQKQQQKTKQEEEQNWECAICLDNLSDVMLPCTHSFCDDCIKMWQAKQNNCPICRSDILTKVQTDLGFQRQDEEIYCIINSNDSLTELSEEIQMRVTGATQFIIDRKNFAKVTCTFQKIYTAEELIREGQNYKQMIQAEFS</sequence>
<evidence type="ECO:0000256" key="2">
    <source>
        <dbReference type="ARBA" id="ARBA00022723"/>
    </source>
</evidence>
<dbReference type="InterPro" id="IPR001841">
    <property type="entry name" value="Znf_RING"/>
</dbReference>
<dbReference type="InterPro" id="IPR047134">
    <property type="entry name" value="RNF4"/>
</dbReference>
<dbReference type="PROSITE" id="PS00518">
    <property type="entry name" value="ZF_RING_1"/>
    <property type="match status" value="1"/>
</dbReference>
<dbReference type="InterPro" id="IPR043400">
    <property type="entry name" value="RING-HC_RNF141"/>
</dbReference>
<protein>
    <recommendedName>
        <fullName evidence="1">RING finger protein 141</fullName>
    </recommendedName>
</protein>
<keyword evidence="4" id="KW-0862">Zinc</keyword>
<keyword evidence="2" id="KW-0479">Metal-binding</keyword>
<feature type="domain" description="RING-type" evidence="6">
    <location>
        <begin position="117"/>
        <end position="154"/>
    </location>
</feature>
<evidence type="ECO:0000259" key="6">
    <source>
        <dbReference type="PROSITE" id="PS50089"/>
    </source>
</evidence>